<dbReference type="KEGG" id="mbd:MEBOL_000899"/>
<accession>A0A250I8J3</accession>
<proteinExistence type="predicted"/>
<feature type="signal peptide" evidence="1">
    <location>
        <begin position="1"/>
        <end position="26"/>
    </location>
</feature>
<dbReference type="AlphaFoldDB" id="A0A250I8J3"/>
<organism evidence="2 3">
    <name type="scientific">Melittangium boletus DSM 14713</name>
    <dbReference type="NCBI Taxonomy" id="1294270"/>
    <lineage>
        <taxon>Bacteria</taxon>
        <taxon>Pseudomonadati</taxon>
        <taxon>Myxococcota</taxon>
        <taxon>Myxococcia</taxon>
        <taxon>Myxococcales</taxon>
        <taxon>Cystobacterineae</taxon>
        <taxon>Archangiaceae</taxon>
        <taxon>Melittangium</taxon>
    </lineage>
</organism>
<feature type="chain" id="PRO_5012942154" description="Lipoprotein" evidence="1">
    <location>
        <begin position="27"/>
        <end position="81"/>
    </location>
</feature>
<evidence type="ECO:0000256" key="1">
    <source>
        <dbReference type="SAM" id="SignalP"/>
    </source>
</evidence>
<evidence type="ECO:0008006" key="4">
    <source>
        <dbReference type="Google" id="ProtNLM"/>
    </source>
</evidence>
<protein>
    <recommendedName>
        <fullName evidence="4">Lipoprotein</fullName>
    </recommendedName>
</protein>
<dbReference type="EMBL" id="CP022163">
    <property type="protein sequence ID" value="ATB27457.1"/>
    <property type="molecule type" value="Genomic_DNA"/>
</dbReference>
<keyword evidence="1" id="KW-0732">Signal</keyword>
<name>A0A250I8J3_9BACT</name>
<reference evidence="2 3" key="1">
    <citation type="submission" date="2017-06" db="EMBL/GenBank/DDBJ databases">
        <authorList>
            <person name="Kim H.J."/>
            <person name="Triplett B.A."/>
        </authorList>
    </citation>
    <scope>NUCLEOTIDE SEQUENCE [LARGE SCALE GENOMIC DNA]</scope>
    <source>
        <strain evidence="2 3">DSM 14713</strain>
    </source>
</reference>
<evidence type="ECO:0000313" key="3">
    <source>
        <dbReference type="Proteomes" id="UP000217289"/>
    </source>
</evidence>
<dbReference type="PROSITE" id="PS51257">
    <property type="entry name" value="PROKAR_LIPOPROTEIN"/>
    <property type="match status" value="1"/>
</dbReference>
<sequence>MPVRMSHGCIAAWMLVLLVGSGCPHAFGKGGTIDQAWLKDFSANASARGCPKEELQEECGEQGFDGCMKDCQARLKRRSQP</sequence>
<keyword evidence="3" id="KW-1185">Reference proteome</keyword>
<evidence type="ECO:0000313" key="2">
    <source>
        <dbReference type="EMBL" id="ATB27457.1"/>
    </source>
</evidence>
<gene>
    <name evidence="2" type="ORF">MEBOL_000899</name>
</gene>
<dbReference type="Proteomes" id="UP000217289">
    <property type="component" value="Chromosome"/>
</dbReference>